<dbReference type="AlphaFoldDB" id="A0A7I8DP69"/>
<evidence type="ECO:0000313" key="2">
    <source>
        <dbReference type="Proteomes" id="UP000515703"/>
    </source>
</evidence>
<dbReference type="Proteomes" id="UP000515703">
    <property type="component" value="Chromosome"/>
</dbReference>
<reference evidence="1 2" key="2">
    <citation type="submission" date="2020-08" db="EMBL/GenBank/DDBJ databases">
        <authorList>
            <person name="Ueki A."/>
            <person name="Tonouchi A."/>
        </authorList>
    </citation>
    <scope>NUCLEOTIDE SEQUENCE [LARGE SCALE GENOMIC DNA]</scope>
    <source>
        <strain evidence="1 2">CTTW</strain>
    </source>
</reference>
<dbReference type="KEGG" id="acht:bsdcttw_11270"/>
<protein>
    <submittedName>
        <fullName evidence="1">Uncharacterized protein</fullName>
    </submittedName>
</protein>
<keyword evidence="2" id="KW-1185">Reference proteome</keyword>
<dbReference type="EMBL" id="AP023368">
    <property type="protein sequence ID" value="BCJ98086.1"/>
    <property type="molecule type" value="Genomic_DNA"/>
</dbReference>
<gene>
    <name evidence="1" type="ORF">bsdcttw_11270</name>
</gene>
<name>A0A7I8DP69_9FIRM</name>
<evidence type="ECO:0000313" key="1">
    <source>
        <dbReference type="EMBL" id="BCJ98086.1"/>
    </source>
</evidence>
<proteinExistence type="predicted"/>
<sequence length="45" mass="5638">MCEDLPYDYDLPAVFHRRNNKEWLVTMPLKYWMELYEMAEKNKPK</sequence>
<dbReference type="RefSeq" id="WP_330602385.1">
    <property type="nucleotide sequence ID" value="NZ_AP023368.1"/>
</dbReference>
<accession>A0A7I8DP69</accession>
<organism evidence="1 2">
    <name type="scientific">Anaerocolumna chitinilytica</name>
    <dbReference type="NCBI Taxonomy" id="1727145"/>
    <lineage>
        <taxon>Bacteria</taxon>
        <taxon>Bacillati</taxon>
        <taxon>Bacillota</taxon>
        <taxon>Clostridia</taxon>
        <taxon>Lachnospirales</taxon>
        <taxon>Lachnospiraceae</taxon>
        <taxon>Anaerocolumna</taxon>
    </lineage>
</organism>
<reference evidence="1 2" key="1">
    <citation type="submission" date="2020-08" db="EMBL/GenBank/DDBJ databases">
        <title>Draft genome sequencing of an Anaerocolumna strain isolated from anoxic soil subjected to BSD treatment.</title>
        <authorList>
            <person name="Uek A."/>
            <person name="Tonouchi A."/>
        </authorList>
    </citation>
    <scope>NUCLEOTIDE SEQUENCE [LARGE SCALE GENOMIC DNA]</scope>
    <source>
        <strain evidence="1 2">CTTW</strain>
    </source>
</reference>